<sequence>MSDHLREARDNWIDHFAKQVCLDWAPGTLKFGGRLLAPWVMNDELTLATALSRIAVEDVKAHSPHEVVEQFRAANLLSPSASSDSVLHELVLPVVRSVRRLGAPWDRWWDVGGLHVLLVELWAGRRLEKYSIDTVQEELVVFWQVPKEQIAAILKNTADPFVYLPPDLFQKSRTGIATQLLRGLVKLGRIRLGTYEDITSTRPGLVDRPELAEIVQRIHRRIDLETSLRQFFHDIPTSDEAAIQLDLNAWDAQIRALPEGLSSYEIQLMKELHPDEIYRDRCLRAGRDVFLSWLLEDDSLPSAIGARNQNATVPRWIHDEIITSGARSFHVNVGPHPVWLATAETAVHQAALQGLMMPGVEYGIKIDVRRDEVIIKLVLPLLLGDSGPALELPYSYSLCTVDPAWQLLHLAAVGYVRITTLRLTTDGEPLMIGTIVVILPSKVCVELEKQAIVALRRMVGEDTKQIMWRRVTDGHDREAEAAFHGNETAKSEDLHDELVPTSSHGAPAVEAFRSASLRLARARARHSTAVLNGNLDSTLSHAVEQAVEERQRALEIARADFDIQHRRDERDRAIVEALPDGQAAFVHLFIKNGWLSSVVLWRDEGNARFELLPYSDIEVDRFTAMTAVWSQQSQSHIGQDWYRYLTTLLAASTNLVESFMEVLLQQGIRRLFLSPTPPLDLLPIHAVPIKIDSTMVLRDSFDGVSYMPTARMLTAIKRSDRRRAKCPALVVAHTGNGIPGLDAIRSPLVEAEIVAALHTGARILKEESATPDAVLDAMTDARIVHITSHSLMHPNRWASGLALHGYSAGEATLTTSKILAEADLSNVDLVVLNACRTGTHDSTARTVQTLRGIESAFLARGTRAVISTLWDITALNAMAFSALLHAYLNDGATASTAYRESIAYLRHHRWRSSAHSESDRIAEALLDEVLITWRDHLDRQATTDPLFWAAFKFTGTM</sequence>
<proteinExistence type="predicted"/>
<name>A0A365GZV5_9ACTN</name>
<keyword evidence="3" id="KW-1185">Reference proteome</keyword>
<protein>
    <recommendedName>
        <fullName evidence="1">CHAT domain-containing protein</fullName>
    </recommendedName>
</protein>
<feature type="domain" description="CHAT" evidence="1">
    <location>
        <begin position="654"/>
        <end position="955"/>
    </location>
</feature>
<dbReference type="Pfam" id="PF12770">
    <property type="entry name" value="CHAT"/>
    <property type="match status" value="1"/>
</dbReference>
<dbReference type="InterPro" id="IPR024983">
    <property type="entry name" value="CHAT_dom"/>
</dbReference>
<dbReference type="EMBL" id="QLYX01000014">
    <property type="protein sequence ID" value="RAY12326.1"/>
    <property type="molecule type" value="Genomic_DNA"/>
</dbReference>
<evidence type="ECO:0000313" key="2">
    <source>
        <dbReference type="EMBL" id="RAY12326.1"/>
    </source>
</evidence>
<dbReference type="Proteomes" id="UP000251891">
    <property type="component" value="Unassembled WGS sequence"/>
</dbReference>
<evidence type="ECO:0000313" key="3">
    <source>
        <dbReference type="Proteomes" id="UP000251891"/>
    </source>
</evidence>
<reference evidence="2 3" key="1">
    <citation type="submission" date="2018-06" db="EMBL/GenBank/DDBJ databases">
        <title>Actinomadura craniellae sp. nov. isolated from marine sponge Craniella sp.</title>
        <authorList>
            <person name="Li L."/>
            <person name="Xu Q.H."/>
            <person name="Lin H.W."/>
            <person name="Lu Y.H."/>
        </authorList>
    </citation>
    <scope>NUCLEOTIDE SEQUENCE [LARGE SCALE GENOMIC DNA]</scope>
    <source>
        <strain evidence="2 3">LHW63021</strain>
    </source>
</reference>
<gene>
    <name evidence="2" type="ORF">DPM19_26710</name>
</gene>
<accession>A0A365GZV5</accession>
<evidence type="ECO:0000259" key="1">
    <source>
        <dbReference type="Pfam" id="PF12770"/>
    </source>
</evidence>
<dbReference type="AlphaFoldDB" id="A0A365GZV5"/>
<organism evidence="2 3">
    <name type="scientific">Actinomadura craniellae</name>
    <dbReference type="NCBI Taxonomy" id="2231787"/>
    <lineage>
        <taxon>Bacteria</taxon>
        <taxon>Bacillati</taxon>
        <taxon>Actinomycetota</taxon>
        <taxon>Actinomycetes</taxon>
        <taxon>Streptosporangiales</taxon>
        <taxon>Thermomonosporaceae</taxon>
        <taxon>Actinomadura</taxon>
    </lineage>
</organism>
<comment type="caution">
    <text evidence="2">The sequence shown here is derived from an EMBL/GenBank/DDBJ whole genome shotgun (WGS) entry which is preliminary data.</text>
</comment>